<name>A0ABY7GYX0_9BACT</name>
<dbReference type="PROSITE" id="PS50206">
    <property type="entry name" value="RHODANESE_3"/>
    <property type="match status" value="1"/>
</dbReference>
<evidence type="ECO:0000256" key="2">
    <source>
        <dbReference type="SAM" id="SignalP"/>
    </source>
</evidence>
<dbReference type="RefSeq" id="WP_269034426.1">
    <property type="nucleotide sequence ID" value="NZ_CP114040.1"/>
</dbReference>
<dbReference type="EMBL" id="CP114040">
    <property type="protein sequence ID" value="WAS92075.1"/>
    <property type="molecule type" value="Genomic_DNA"/>
</dbReference>
<evidence type="ECO:0000256" key="1">
    <source>
        <dbReference type="SAM" id="MobiDB-lite"/>
    </source>
</evidence>
<keyword evidence="5" id="KW-1185">Reference proteome</keyword>
<keyword evidence="2" id="KW-0732">Signal</keyword>
<feature type="domain" description="Rhodanese" evidence="3">
    <location>
        <begin position="372"/>
        <end position="390"/>
    </location>
</feature>
<dbReference type="Proteomes" id="UP001164459">
    <property type="component" value="Chromosome"/>
</dbReference>
<accession>A0ABY7GYX0</accession>
<feature type="compositionally biased region" description="Low complexity" evidence="1">
    <location>
        <begin position="29"/>
        <end position="115"/>
    </location>
</feature>
<gene>
    <name evidence="4" type="ORF">O0S08_38325</name>
</gene>
<evidence type="ECO:0000259" key="3">
    <source>
        <dbReference type="PROSITE" id="PS50206"/>
    </source>
</evidence>
<feature type="region of interest" description="Disordered" evidence="1">
    <location>
        <begin position="29"/>
        <end position="123"/>
    </location>
</feature>
<reference evidence="4" key="1">
    <citation type="submission" date="2022-11" db="EMBL/GenBank/DDBJ databases">
        <title>Minimal conservation of predation-associated metabolite biosynthetic gene clusters underscores biosynthetic potential of Myxococcota including descriptions for ten novel species: Archangium lansinium sp. nov., Myxococcus landrumus sp. nov., Nannocystis bai.</title>
        <authorList>
            <person name="Ahearne A."/>
            <person name="Stevens C."/>
            <person name="Dowd S."/>
        </authorList>
    </citation>
    <scope>NUCLEOTIDE SEQUENCE</scope>
    <source>
        <strain evidence="4">Fl3</strain>
    </source>
</reference>
<feature type="chain" id="PRO_5045779750" description="Rhodanese domain-containing protein" evidence="2">
    <location>
        <begin position="22"/>
        <end position="397"/>
    </location>
</feature>
<proteinExistence type="predicted"/>
<protein>
    <recommendedName>
        <fullName evidence="3">Rhodanese domain-containing protein</fullName>
    </recommendedName>
</protein>
<feature type="signal peptide" evidence="2">
    <location>
        <begin position="1"/>
        <end position="21"/>
    </location>
</feature>
<evidence type="ECO:0000313" key="5">
    <source>
        <dbReference type="Proteomes" id="UP001164459"/>
    </source>
</evidence>
<dbReference type="InterPro" id="IPR001763">
    <property type="entry name" value="Rhodanese-like_dom"/>
</dbReference>
<organism evidence="4 5">
    <name type="scientific">Nannocystis punicea</name>
    <dbReference type="NCBI Taxonomy" id="2995304"/>
    <lineage>
        <taxon>Bacteria</taxon>
        <taxon>Pseudomonadati</taxon>
        <taxon>Myxococcota</taxon>
        <taxon>Polyangia</taxon>
        <taxon>Nannocystales</taxon>
        <taxon>Nannocystaceae</taxon>
        <taxon>Nannocystis</taxon>
    </lineage>
</organism>
<sequence>MTYSTRAALLSLLAAPLGLFACNPGDPASTDTAAVSDASTATTLTTGPDDTTGDGETTTATDPTLGTGDASTTTTTDPTTEALPTTDATTSTTTTTTDATTTTTTTTDTTTTETTGGNGLWDSPNLWYSVENYLVYIEIDPADGSVVTLVSNELVADEPLVFGQNGLTMLEDGSLIGSRESAEGTQIFHVADPPTTENTPAQATLLGVVPNDGQDQPIRVEALYTDCDGRVYLMDTGEDVSSNVGNRLLRFTGAYLQGDLAFEVITDLGNASVADIDDMSPGIVDGEVSDSLGFAMDSSNLWQIDYTTGTGMQQADTDGTWGIHALGGPLFDDLQPRLYILSSGDDETGAELMQVDLDDFSNSRPLVTGPDYDFNGGYNGWSGLAGPLTECMTTIPG</sequence>
<evidence type="ECO:0000313" key="4">
    <source>
        <dbReference type="EMBL" id="WAS92075.1"/>
    </source>
</evidence>
<dbReference type="PROSITE" id="PS51257">
    <property type="entry name" value="PROKAR_LIPOPROTEIN"/>
    <property type="match status" value="1"/>
</dbReference>